<protein>
    <recommendedName>
        <fullName evidence="4">Putative glucose-6-phosphate 1-epimerase</fullName>
        <ecNumber evidence="4">5.1.3.15</ecNumber>
    </recommendedName>
</protein>
<evidence type="ECO:0000256" key="3">
    <source>
        <dbReference type="ARBA" id="ARBA00023235"/>
    </source>
</evidence>
<keyword evidence="7" id="KW-1185">Reference proteome</keyword>
<dbReference type="EMBL" id="CP060394">
    <property type="protein sequence ID" value="QNI30691.1"/>
    <property type="molecule type" value="Genomic_DNA"/>
</dbReference>
<dbReference type="SUPFAM" id="SSF74650">
    <property type="entry name" value="Galactose mutarotase-like"/>
    <property type="match status" value="1"/>
</dbReference>
<evidence type="ECO:0000256" key="1">
    <source>
        <dbReference type="ARBA" id="ARBA00001096"/>
    </source>
</evidence>
<dbReference type="Proteomes" id="UP000515312">
    <property type="component" value="Chromosome"/>
</dbReference>
<reference evidence="6 7" key="1">
    <citation type="submission" date="2020-08" db="EMBL/GenBank/DDBJ databases">
        <title>Edaphobacter telluris sp. nov. and Acidobacterium dinghuensis sp. nov., two acidobacteria isolated from forest soil.</title>
        <authorList>
            <person name="Fu J."/>
            <person name="Qiu L."/>
        </authorList>
    </citation>
    <scope>NUCLEOTIDE SEQUENCE [LARGE SCALE GENOMIC DNA]</scope>
    <source>
        <strain evidence="6">4Y35</strain>
    </source>
</reference>
<evidence type="ECO:0000313" key="6">
    <source>
        <dbReference type="EMBL" id="QNI30691.1"/>
    </source>
</evidence>
<feature type="active site" evidence="5">
    <location>
        <position position="257"/>
    </location>
</feature>
<gene>
    <name evidence="6" type="ORF">H7849_16330</name>
</gene>
<sequence length="285" mass="31216">MAEIVAGESGLEKVRVSTAAAEADIYLHGAQVTSWRPAGDEDVIFLSKQSKFQDGKAIRGGIPICFPWFRGKADNPKAPAHGVVRTKSWKLDSLEQQQDSVVVTMSTESDDGTRQWWPHEFRVMHRVTVGPELKLELIVTNTGSTAMHFEEALHTYHQVGDAEKVRVSGLDGVVFLDNMDANREKTQRGDVILTQPTDNAYLQTKSVLELVDAILGRRIKIAKENSLSTVVWNPWSSGAKALADLGDEEWRHFACVEASNILSCGVDLAPGAQHTIAARISVAAS</sequence>
<evidence type="ECO:0000256" key="4">
    <source>
        <dbReference type="PIRNR" id="PIRNR016020"/>
    </source>
</evidence>
<dbReference type="CDD" id="cd09020">
    <property type="entry name" value="D-hex-6-P-epi_like"/>
    <property type="match status" value="1"/>
</dbReference>
<dbReference type="EC" id="5.1.3.15" evidence="4"/>
<dbReference type="KEGG" id="adin:H7849_16330"/>
<comment type="similarity">
    <text evidence="2 4">Belongs to the glucose-6-phosphate 1-epimerase family.</text>
</comment>
<comment type="catalytic activity">
    <reaction evidence="1">
        <text>alpha-D-glucose 6-phosphate = beta-D-glucose 6-phosphate</text>
        <dbReference type="Rhea" id="RHEA:16249"/>
        <dbReference type="ChEBI" id="CHEBI:58225"/>
        <dbReference type="ChEBI" id="CHEBI:58247"/>
        <dbReference type="EC" id="5.1.3.15"/>
    </reaction>
</comment>
<evidence type="ECO:0000313" key="7">
    <source>
        <dbReference type="Proteomes" id="UP000515312"/>
    </source>
</evidence>
<dbReference type="GO" id="GO:0030246">
    <property type="term" value="F:carbohydrate binding"/>
    <property type="evidence" value="ECO:0007669"/>
    <property type="project" value="UniProtKB-UniRule"/>
</dbReference>
<dbReference type="GO" id="GO:0047938">
    <property type="term" value="F:glucose-6-phosphate 1-epimerase activity"/>
    <property type="evidence" value="ECO:0007669"/>
    <property type="project" value="UniProtKB-UniRule"/>
</dbReference>
<organism evidence="6 7">
    <name type="scientific">Alloacidobacterium dinghuense</name>
    <dbReference type="NCBI Taxonomy" id="2763107"/>
    <lineage>
        <taxon>Bacteria</taxon>
        <taxon>Pseudomonadati</taxon>
        <taxon>Acidobacteriota</taxon>
        <taxon>Terriglobia</taxon>
        <taxon>Terriglobales</taxon>
        <taxon>Acidobacteriaceae</taxon>
        <taxon>Alloacidobacterium</taxon>
    </lineage>
</organism>
<dbReference type="PIRSF" id="PIRSF016020">
    <property type="entry name" value="PHexose_mutarotase"/>
    <property type="match status" value="1"/>
</dbReference>
<dbReference type="RefSeq" id="WP_186740740.1">
    <property type="nucleotide sequence ID" value="NZ_CP060394.1"/>
</dbReference>
<dbReference type="PANTHER" id="PTHR11122:SF13">
    <property type="entry name" value="GLUCOSE-6-PHOSPHATE 1-EPIMERASE"/>
    <property type="match status" value="1"/>
</dbReference>
<dbReference type="InterPro" id="IPR025532">
    <property type="entry name" value="G6P_1-epimerase"/>
</dbReference>
<evidence type="ECO:0000256" key="2">
    <source>
        <dbReference type="ARBA" id="ARBA00005866"/>
    </source>
</evidence>
<dbReference type="Pfam" id="PF01263">
    <property type="entry name" value="Aldose_epim"/>
    <property type="match status" value="1"/>
</dbReference>
<keyword evidence="3 4" id="KW-0413">Isomerase</keyword>
<name>A0A7G8BDS1_9BACT</name>
<accession>A0A7G8BDS1</accession>
<dbReference type="PANTHER" id="PTHR11122">
    <property type="entry name" value="APOSPORY-ASSOCIATED PROTEIN C-RELATED"/>
    <property type="match status" value="1"/>
</dbReference>
<dbReference type="Gene3D" id="2.70.98.10">
    <property type="match status" value="1"/>
</dbReference>
<dbReference type="GO" id="GO:0005975">
    <property type="term" value="P:carbohydrate metabolic process"/>
    <property type="evidence" value="ECO:0007669"/>
    <property type="project" value="InterPro"/>
</dbReference>
<proteinExistence type="inferred from homology"/>
<feature type="active site" evidence="5">
    <location>
        <position position="154"/>
    </location>
</feature>
<dbReference type="AlphaFoldDB" id="A0A7G8BDS1"/>
<dbReference type="InterPro" id="IPR008183">
    <property type="entry name" value="Aldose_1/G6P_1-epimerase"/>
</dbReference>
<dbReference type="GO" id="GO:0005737">
    <property type="term" value="C:cytoplasm"/>
    <property type="evidence" value="ECO:0007669"/>
    <property type="project" value="TreeGrafter"/>
</dbReference>
<dbReference type="InterPro" id="IPR011013">
    <property type="entry name" value="Gal_mutarotase_sf_dom"/>
</dbReference>
<evidence type="ECO:0000256" key="5">
    <source>
        <dbReference type="PIRSR" id="PIRSR016020-1"/>
    </source>
</evidence>
<dbReference type="InterPro" id="IPR014718">
    <property type="entry name" value="GH-type_carb-bd"/>
</dbReference>